<evidence type="ECO:0000256" key="1">
    <source>
        <dbReference type="SAM" id="MobiDB-lite"/>
    </source>
</evidence>
<dbReference type="AlphaFoldDB" id="A0AAV9ZAU0"/>
<evidence type="ECO:0000313" key="2">
    <source>
        <dbReference type="EMBL" id="KAK6977120.1"/>
    </source>
</evidence>
<name>A0AAV9ZAU0_9AGAR</name>
<sequence length="63" mass="6878">MKEKEPEKDEKKEEGAAAGAEEEESKPTTIQSPTTRSKPSLMYYGEPIIRKSVPLAIGLVSVS</sequence>
<evidence type="ECO:0000313" key="5">
    <source>
        <dbReference type="Proteomes" id="UP001362999"/>
    </source>
</evidence>
<feature type="region of interest" description="Disordered" evidence="1">
    <location>
        <begin position="1"/>
        <end position="40"/>
    </location>
</feature>
<dbReference type="EMBL" id="JAWWNJ010000093">
    <property type="protein sequence ID" value="KAK6997140.1"/>
    <property type="molecule type" value="Genomic_DNA"/>
</dbReference>
<proteinExistence type="predicted"/>
<reference evidence="2 5" key="1">
    <citation type="journal article" date="2024" name="J Genomics">
        <title>Draft genome sequencing and assembly of Favolaschia claudopus CIRM-BRFM 2984 isolated from oak limbs.</title>
        <authorList>
            <person name="Navarro D."/>
            <person name="Drula E."/>
            <person name="Chaduli D."/>
            <person name="Cazenave R."/>
            <person name="Ahrendt S."/>
            <person name="Wang J."/>
            <person name="Lipzen A."/>
            <person name="Daum C."/>
            <person name="Barry K."/>
            <person name="Grigoriev I.V."/>
            <person name="Favel A."/>
            <person name="Rosso M.N."/>
            <person name="Martin F."/>
        </authorList>
    </citation>
    <scope>NUCLEOTIDE SEQUENCE [LARGE SCALE GENOMIC DNA]</scope>
    <source>
        <strain evidence="2 5">CIRM-BRFM 2984</strain>
    </source>
</reference>
<gene>
    <name evidence="4" type="ORF">R3P38DRAFT_3220617</name>
    <name evidence="3" type="ORF">R3P38DRAFT_3227559</name>
    <name evidence="2" type="ORF">R3P38DRAFT_3237727</name>
</gene>
<feature type="compositionally biased region" description="Basic and acidic residues" evidence="1">
    <location>
        <begin position="1"/>
        <end position="15"/>
    </location>
</feature>
<comment type="caution">
    <text evidence="2">The sequence shown here is derived from an EMBL/GenBank/DDBJ whole genome shotgun (WGS) entry which is preliminary data.</text>
</comment>
<evidence type="ECO:0000313" key="4">
    <source>
        <dbReference type="EMBL" id="KAK6997140.1"/>
    </source>
</evidence>
<evidence type="ECO:0000313" key="3">
    <source>
        <dbReference type="EMBL" id="KAK6991707.1"/>
    </source>
</evidence>
<feature type="compositionally biased region" description="Polar residues" evidence="1">
    <location>
        <begin position="27"/>
        <end position="38"/>
    </location>
</feature>
<protein>
    <submittedName>
        <fullName evidence="2">Uncharacterized protein</fullName>
    </submittedName>
</protein>
<dbReference type="Proteomes" id="UP001362999">
    <property type="component" value="Unassembled WGS sequence"/>
</dbReference>
<keyword evidence="5" id="KW-1185">Reference proteome</keyword>
<dbReference type="EMBL" id="JAWWNJ010000172">
    <property type="protein sequence ID" value="KAK6977120.1"/>
    <property type="molecule type" value="Genomic_DNA"/>
</dbReference>
<organism evidence="2 5">
    <name type="scientific">Favolaschia claudopus</name>
    <dbReference type="NCBI Taxonomy" id="2862362"/>
    <lineage>
        <taxon>Eukaryota</taxon>
        <taxon>Fungi</taxon>
        <taxon>Dikarya</taxon>
        <taxon>Basidiomycota</taxon>
        <taxon>Agaricomycotina</taxon>
        <taxon>Agaricomycetes</taxon>
        <taxon>Agaricomycetidae</taxon>
        <taxon>Agaricales</taxon>
        <taxon>Marasmiineae</taxon>
        <taxon>Mycenaceae</taxon>
        <taxon>Favolaschia</taxon>
    </lineage>
</organism>
<accession>A0AAV9ZAU0</accession>
<dbReference type="EMBL" id="JAWWNJ010000116">
    <property type="protein sequence ID" value="KAK6991707.1"/>
    <property type="molecule type" value="Genomic_DNA"/>
</dbReference>